<dbReference type="InterPro" id="IPR004358">
    <property type="entry name" value="Sig_transdc_His_kin-like_C"/>
</dbReference>
<organism evidence="14 15">
    <name type="scientific">Leeia aquatica</name>
    <dbReference type="NCBI Taxonomy" id="2725557"/>
    <lineage>
        <taxon>Bacteria</taxon>
        <taxon>Pseudomonadati</taxon>
        <taxon>Pseudomonadota</taxon>
        <taxon>Betaproteobacteria</taxon>
        <taxon>Neisseriales</taxon>
        <taxon>Leeiaceae</taxon>
        <taxon>Leeia</taxon>
    </lineage>
</organism>
<keyword evidence="8 11" id="KW-1133">Transmembrane helix</keyword>
<proteinExistence type="predicted"/>
<evidence type="ECO:0000256" key="5">
    <source>
        <dbReference type="ARBA" id="ARBA00022679"/>
    </source>
</evidence>
<dbReference type="Pfam" id="PF08521">
    <property type="entry name" value="2CSK_N"/>
    <property type="match status" value="1"/>
</dbReference>
<sequence>MPSLSLRSKLLLWLLIPLALILAGNSHMTRQTAQHMANVAYDRTLQASALSIAEGVRVEDGQTTIHIPSAALEMFDYQFQDHVYYAVRGPDQQLLAGYGDLPRPPRAGKMYGLVFYEALYRGERTRFSTLRRALFDLGPDASVEVIVGETMSSREALADQITQDAISSQLWLIGGTVLLVLTGVHFGLKPMMRLRDTLLNRNENELSPLPLDRLPGELRPLVDALNQTMARLTRQRDARKRFVADASHQLRTPLALIQTEIELTLRQSDTEGMRAGVARVHRATRQAIHLANQLLSLSRAEPGYVAQLQFETVDLLPLLREWTADMVPAARRKQQDLGFEGDGPCLIHGNTLLLHELLSNLIDNAIRYTPEQGQITVSVQTEKAAVVLTVCDSGPGIPLAERQRVFERFYRLPDAQAEGCGLGLTIVRECADAHHAQIRLDDATTGGLLVTVRFPLAAA</sequence>
<dbReference type="Gene3D" id="3.30.565.10">
    <property type="entry name" value="Histidine kinase-like ATPase, C-terminal domain"/>
    <property type="match status" value="1"/>
</dbReference>
<keyword evidence="10 11" id="KW-0472">Membrane</keyword>
<evidence type="ECO:0000256" key="10">
    <source>
        <dbReference type="ARBA" id="ARBA00023136"/>
    </source>
</evidence>
<accession>A0A847S7H5</accession>
<dbReference type="InterPro" id="IPR003594">
    <property type="entry name" value="HATPase_dom"/>
</dbReference>
<evidence type="ECO:0000259" key="12">
    <source>
        <dbReference type="PROSITE" id="PS50109"/>
    </source>
</evidence>
<evidence type="ECO:0000313" key="14">
    <source>
        <dbReference type="EMBL" id="NLR75894.1"/>
    </source>
</evidence>
<dbReference type="InterPro" id="IPR003660">
    <property type="entry name" value="HAMP_dom"/>
</dbReference>
<evidence type="ECO:0000256" key="9">
    <source>
        <dbReference type="ARBA" id="ARBA00023012"/>
    </source>
</evidence>
<keyword evidence="5" id="KW-0808">Transferase</keyword>
<evidence type="ECO:0000256" key="11">
    <source>
        <dbReference type="SAM" id="Phobius"/>
    </source>
</evidence>
<dbReference type="PANTHER" id="PTHR45436">
    <property type="entry name" value="SENSOR HISTIDINE KINASE YKOH"/>
    <property type="match status" value="1"/>
</dbReference>
<dbReference type="Pfam" id="PF02518">
    <property type="entry name" value="HATPase_c"/>
    <property type="match status" value="1"/>
</dbReference>
<dbReference type="InterPro" id="IPR005467">
    <property type="entry name" value="His_kinase_dom"/>
</dbReference>
<protein>
    <recommendedName>
        <fullName evidence="3">histidine kinase</fullName>
        <ecNumber evidence="3">2.7.13.3</ecNumber>
    </recommendedName>
</protein>
<dbReference type="EMBL" id="JABAIM010000002">
    <property type="protein sequence ID" value="NLR75894.1"/>
    <property type="molecule type" value="Genomic_DNA"/>
</dbReference>
<dbReference type="InterPro" id="IPR036890">
    <property type="entry name" value="HATPase_C_sf"/>
</dbReference>
<dbReference type="PROSITE" id="PS50109">
    <property type="entry name" value="HIS_KIN"/>
    <property type="match status" value="1"/>
</dbReference>
<keyword evidence="4" id="KW-0597">Phosphoprotein</keyword>
<evidence type="ECO:0000256" key="8">
    <source>
        <dbReference type="ARBA" id="ARBA00022989"/>
    </source>
</evidence>
<evidence type="ECO:0000256" key="6">
    <source>
        <dbReference type="ARBA" id="ARBA00022692"/>
    </source>
</evidence>
<feature type="domain" description="HAMP" evidence="13">
    <location>
        <begin position="185"/>
        <end position="237"/>
    </location>
</feature>
<dbReference type="SUPFAM" id="SSF55874">
    <property type="entry name" value="ATPase domain of HSP90 chaperone/DNA topoisomerase II/histidine kinase"/>
    <property type="match status" value="1"/>
</dbReference>
<comment type="subcellular location">
    <subcellularLocation>
        <location evidence="2">Membrane</location>
    </subcellularLocation>
</comment>
<keyword evidence="6 11" id="KW-0812">Transmembrane</keyword>
<dbReference type="SUPFAM" id="SSF47384">
    <property type="entry name" value="Homodimeric domain of signal transducing histidine kinase"/>
    <property type="match status" value="1"/>
</dbReference>
<dbReference type="Proteomes" id="UP000587991">
    <property type="component" value="Unassembled WGS sequence"/>
</dbReference>
<dbReference type="InterPro" id="IPR036097">
    <property type="entry name" value="HisK_dim/P_sf"/>
</dbReference>
<reference evidence="14 15" key="1">
    <citation type="submission" date="2020-04" db="EMBL/GenBank/DDBJ databases">
        <title>Draft genome of Leeia sp. IMCC25680.</title>
        <authorList>
            <person name="Song J."/>
            <person name="Cho J.-C."/>
        </authorList>
    </citation>
    <scope>NUCLEOTIDE SEQUENCE [LARGE SCALE GENOMIC DNA]</scope>
    <source>
        <strain evidence="14 15">IMCC25680</strain>
    </source>
</reference>
<dbReference type="GO" id="GO:0005886">
    <property type="term" value="C:plasma membrane"/>
    <property type="evidence" value="ECO:0007669"/>
    <property type="project" value="TreeGrafter"/>
</dbReference>
<comment type="caution">
    <text evidence="14">The sequence shown here is derived from an EMBL/GenBank/DDBJ whole genome shotgun (WGS) entry which is preliminary data.</text>
</comment>
<dbReference type="RefSeq" id="WP_168877523.1">
    <property type="nucleotide sequence ID" value="NZ_JABAIM010000002.1"/>
</dbReference>
<feature type="transmembrane region" description="Helical" evidence="11">
    <location>
        <begin position="170"/>
        <end position="188"/>
    </location>
</feature>
<dbReference type="InterPro" id="IPR003661">
    <property type="entry name" value="HisK_dim/P_dom"/>
</dbReference>
<dbReference type="CDD" id="cd00082">
    <property type="entry name" value="HisKA"/>
    <property type="match status" value="1"/>
</dbReference>
<evidence type="ECO:0000256" key="7">
    <source>
        <dbReference type="ARBA" id="ARBA00022777"/>
    </source>
</evidence>
<dbReference type="EC" id="2.7.13.3" evidence="3"/>
<dbReference type="InterPro" id="IPR050428">
    <property type="entry name" value="TCS_sensor_his_kinase"/>
</dbReference>
<evidence type="ECO:0000256" key="1">
    <source>
        <dbReference type="ARBA" id="ARBA00000085"/>
    </source>
</evidence>
<evidence type="ECO:0000259" key="13">
    <source>
        <dbReference type="PROSITE" id="PS50885"/>
    </source>
</evidence>
<comment type="catalytic activity">
    <reaction evidence="1">
        <text>ATP + protein L-histidine = ADP + protein N-phospho-L-histidine.</text>
        <dbReference type="EC" id="2.7.13.3"/>
    </reaction>
</comment>
<dbReference type="PRINTS" id="PR00344">
    <property type="entry name" value="BCTRLSENSOR"/>
</dbReference>
<keyword evidence="9" id="KW-0902">Two-component regulatory system</keyword>
<keyword evidence="7 14" id="KW-0418">Kinase</keyword>
<dbReference type="InterPro" id="IPR013727">
    <property type="entry name" value="2CSK_N"/>
</dbReference>
<name>A0A847S7H5_9NEIS</name>
<dbReference type="PANTHER" id="PTHR45436:SF1">
    <property type="entry name" value="SENSOR PROTEIN QSEC"/>
    <property type="match status" value="1"/>
</dbReference>
<evidence type="ECO:0000256" key="4">
    <source>
        <dbReference type="ARBA" id="ARBA00022553"/>
    </source>
</evidence>
<dbReference type="GO" id="GO:0000155">
    <property type="term" value="F:phosphorelay sensor kinase activity"/>
    <property type="evidence" value="ECO:0007669"/>
    <property type="project" value="InterPro"/>
</dbReference>
<dbReference type="SMART" id="SM00387">
    <property type="entry name" value="HATPase_c"/>
    <property type="match status" value="1"/>
</dbReference>
<dbReference type="Gene3D" id="1.10.287.130">
    <property type="match status" value="1"/>
</dbReference>
<feature type="domain" description="Histidine kinase" evidence="12">
    <location>
        <begin position="245"/>
        <end position="458"/>
    </location>
</feature>
<gene>
    <name evidence="14" type="ORF">HF682_12065</name>
</gene>
<dbReference type="CDD" id="cd00075">
    <property type="entry name" value="HATPase"/>
    <property type="match status" value="1"/>
</dbReference>
<dbReference type="PROSITE" id="PS50885">
    <property type="entry name" value="HAMP"/>
    <property type="match status" value="1"/>
</dbReference>
<keyword evidence="15" id="KW-1185">Reference proteome</keyword>
<dbReference type="SMART" id="SM00388">
    <property type="entry name" value="HisKA"/>
    <property type="match status" value="1"/>
</dbReference>
<evidence type="ECO:0000256" key="3">
    <source>
        <dbReference type="ARBA" id="ARBA00012438"/>
    </source>
</evidence>
<evidence type="ECO:0000313" key="15">
    <source>
        <dbReference type="Proteomes" id="UP000587991"/>
    </source>
</evidence>
<evidence type="ECO:0000256" key="2">
    <source>
        <dbReference type="ARBA" id="ARBA00004370"/>
    </source>
</evidence>
<dbReference type="AlphaFoldDB" id="A0A847S7H5"/>
<dbReference type="Pfam" id="PF00512">
    <property type="entry name" value="HisKA"/>
    <property type="match status" value="1"/>
</dbReference>